<keyword evidence="2 5" id="KW-0560">Oxidoreductase</keyword>
<keyword evidence="6" id="KW-1185">Reference proteome</keyword>
<dbReference type="SMART" id="SM00861">
    <property type="entry name" value="Transket_pyr"/>
    <property type="match status" value="1"/>
</dbReference>
<dbReference type="Proteomes" id="UP000571950">
    <property type="component" value="Unassembled WGS sequence"/>
</dbReference>
<feature type="domain" description="Transketolase-like pyrimidine-binding" evidence="4">
    <location>
        <begin position="6"/>
        <end position="180"/>
    </location>
</feature>
<comment type="caution">
    <text evidence="5">The sequence shown here is derived from an EMBL/GenBank/DDBJ whole genome shotgun (WGS) entry which is preliminary data.</text>
</comment>
<dbReference type="EC" id="1.2.4.1" evidence="5"/>
<evidence type="ECO:0000313" key="5">
    <source>
        <dbReference type="EMBL" id="MBB3925741.1"/>
    </source>
</evidence>
<comment type="cofactor">
    <cofactor evidence="1">
        <name>thiamine diphosphate</name>
        <dbReference type="ChEBI" id="CHEBI:58937"/>
    </cofactor>
</comment>
<proteinExistence type="predicted"/>
<dbReference type="Pfam" id="PF02780">
    <property type="entry name" value="Transketolase_C"/>
    <property type="match status" value="1"/>
</dbReference>
<dbReference type="SUPFAM" id="SSF52922">
    <property type="entry name" value="TK C-terminal domain-like"/>
    <property type="match status" value="1"/>
</dbReference>
<protein>
    <submittedName>
        <fullName evidence="5">Pyruvate dehydrogenase E1 component beta subunit</fullName>
        <ecNumber evidence="5">1.2.4.1</ecNumber>
    </submittedName>
</protein>
<dbReference type="GO" id="GO:0004739">
    <property type="term" value="F:pyruvate dehydrogenase (acetyl-transferring) activity"/>
    <property type="evidence" value="ECO:0007669"/>
    <property type="project" value="UniProtKB-EC"/>
</dbReference>
<evidence type="ECO:0000256" key="1">
    <source>
        <dbReference type="ARBA" id="ARBA00001964"/>
    </source>
</evidence>
<dbReference type="PANTHER" id="PTHR43257">
    <property type="entry name" value="PYRUVATE DEHYDROGENASE E1 COMPONENT BETA SUBUNIT"/>
    <property type="match status" value="1"/>
</dbReference>
<evidence type="ECO:0000313" key="6">
    <source>
        <dbReference type="Proteomes" id="UP000571950"/>
    </source>
</evidence>
<sequence length="325" mass="35482">MTMRTISYGQAINEALAEEMDRDGDVILYGLDVAAWGGIFNITKGLLERFGPERVFDSPISESVMVGAGVGAAIMGLRPVVELQYADFILVAGDEIFLKAGMWRYMHGGAFKVPLVVRLPSGATGAGPEHSTCPEAYVMHSPGLLCAVPSTAADAKALLKEAIRLDNPVMFFEHRRLYQKRDEVPEGDVTLPFGKGVIRREGRHVTVVAWQYMLSRALKAAELLEQEGIEVEIFDPRTLSPFDSGTLIESVKKTGACLVVEEGYRRLGVGAEIGAILMEQAFGYLDRPFRRLAIPDVPMASVKPLVDRVLPSVEAICDVCRELAA</sequence>
<dbReference type="FunFam" id="3.40.50.970:FF:000001">
    <property type="entry name" value="Pyruvate dehydrogenase E1 beta subunit"/>
    <property type="match status" value="1"/>
</dbReference>
<dbReference type="InterPro" id="IPR029061">
    <property type="entry name" value="THDP-binding"/>
</dbReference>
<dbReference type="Gene3D" id="3.40.50.970">
    <property type="match status" value="1"/>
</dbReference>
<dbReference type="PANTHER" id="PTHR43257:SF2">
    <property type="entry name" value="PYRUVATE DEHYDROGENASE E1 COMPONENT SUBUNIT BETA"/>
    <property type="match status" value="1"/>
</dbReference>
<keyword evidence="5" id="KW-0670">Pyruvate</keyword>
<dbReference type="InterPro" id="IPR009014">
    <property type="entry name" value="Transketo_C/PFOR_II"/>
</dbReference>
<name>A0A7W6BF11_9SPHN</name>
<dbReference type="InterPro" id="IPR033248">
    <property type="entry name" value="Transketolase_C"/>
</dbReference>
<dbReference type="InterPro" id="IPR005475">
    <property type="entry name" value="Transketolase-like_Pyr-bd"/>
</dbReference>
<dbReference type="Pfam" id="PF02779">
    <property type="entry name" value="Transket_pyr"/>
    <property type="match status" value="1"/>
</dbReference>
<organism evidence="5 6">
    <name type="scientific">Sphingobium jiangsuense</name>
    <dbReference type="NCBI Taxonomy" id="870476"/>
    <lineage>
        <taxon>Bacteria</taxon>
        <taxon>Pseudomonadati</taxon>
        <taxon>Pseudomonadota</taxon>
        <taxon>Alphaproteobacteria</taxon>
        <taxon>Sphingomonadales</taxon>
        <taxon>Sphingomonadaceae</taxon>
        <taxon>Sphingobium</taxon>
    </lineage>
</organism>
<dbReference type="Gene3D" id="3.40.50.920">
    <property type="match status" value="1"/>
</dbReference>
<evidence type="ECO:0000259" key="4">
    <source>
        <dbReference type="SMART" id="SM00861"/>
    </source>
</evidence>
<keyword evidence="3" id="KW-0786">Thiamine pyrophosphate</keyword>
<reference evidence="5 6" key="1">
    <citation type="submission" date="2020-08" db="EMBL/GenBank/DDBJ databases">
        <title>Genomic Encyclopedia of Type Strains, Phase IV (KMG-IV): sequencing the most valuable type-strain genomes for metagenomic binning, comparative biology and taxonomic classification.</title>
        <authorList>
            <person name="Goeker M."/>
        </authorList>
    </citation>
    <scope>NUCLEOTIDE SEQUENCE [LARGE SCALE GENOMIC DNA]</scope>
    <source>
        <strain evidence="5 6">DSM 26189</strain>
    </source>
</reference>
<dbReference type="SUPFAM" id="SSF52518">
    <property type="entry name" value="Thiamin diphosphate-binding fold (THDP-binding)"/>
    <property type="match status" value="1"/>
</dbReference>
<dbReference type="CDD" id="cd07036">
    <property type="entry name" value="TPP_PYR_E1-PDHc-beta_like"/>
    <property type="match status" value="1"/>
</dbReference>
<evidence type="ECO:0000256" key="3">
    <source>
        <dbReference type="ARBA" id="ARBA00023052"/>
    </source>
</evidence>
<dbReference type="EMBL" id="JACIDT010000004">
    <property type="protein sequence ID" value="MBB3925741.1"/>
    <property type="molecule type" value="Genomic_DNA"/>
</dbReference>
<accession>A0A7W6BF11</accession>
<gene>
    <name evidence="5" type="ORF">GGR43_001456</name>
</gene>
<dbReference type="AlphaFoldDB" id="A0A7W6BF11"/>
<evidence type="ECO:0000256" key="2">
    <source>
        <dbReference type="ARBA" id="ARBA00023002"/>
    </source>
</evidence>